<dbReference type="GO" id="GO:0005737">
    <property type="term" value="C:cytoplasm"/>
    <property type="evidence" value="ECO:0007669"/>
    <property type="project" value="InterPro"/>
</dbReference>
<sequence length="281" mass="31742">MINDPIQENSPSGIPLGRQIAHSETYDPSQLFCVARKDARKTLGINTELPFFGVDIWNAYELSWLDQKGKPCVAMGEIMFSSTGENIIESKSLKLYLNSFNFTRFESTDKVKETIIRDLSGATVGDVAVNIFVPRDFAMLDIKAPRGICIDLIEIKDDIDQYTLDPSYLKTDSAGVEETLFSNLLRTNCPVTGQPDWATVKIDYKGNAMDHEGLLRYIISLRQHQGFHENCVELIFMDILHQCAPDFLSVQARFTRRGGLDINPCRSSHEIPFSNIRLARQ</sequence>
<dbReference type="RefSeq" id="WP_084067425.1">
    <property type="nucleotide sequence ID" value="NZ_FWXY01000004.1"/>
</dbReference>
<dbReference type="SUPFAM" id="SSF55620">
    <property type="entry name" value="Tetrahydrobiopterin biosynthesis enzymes-like"/>
    <property type="match status" value="1"/>
</dbReference>
<dbReference type="InterPro" id="IPR016428">
    <property type="entry name" value="QueF_type2"/>
</dbReference>
<reference evidence="6 7" key="1">
    <citation type="submission" date="2017-04" db="EMBL/GenBank/DDBJ databases">
        <authorList>
            <person name="Afonso C.L."/>
            <person name="Miller P.J."/>
            <person name="Scott M.A."/>
            <person name="Spackman E."/>
            <person name="Goraichik I."/>
            <person name="Dimitrov K.M."/>
            <person name="Suarez D.L."/>
            <person name="Swayne D.E."/>
        </authorList>
    </citation>
    <scope>NUCLEOTIDE SEQUENCE [LARGE SCALE GENOMIC DNA]</scope>
    <source>
        <strain evidence="6 7">DSM 3385</strain>
    </source>
</reference>
<proteinExistence type="inferred from homology"/>
<dbReference type="InterPro" id="IPR050084">
    <property type="entry name" value="NADPH_dep_7-cyano-7-deazaG_red"/>
</dbReference>
<dbReference type="InterPro" id="IPR029139">
    <property type="entry name" value="QueF_N"/>
</dbReference>
<dbReference type="InterPro" id="IPR043133">
    <property type="entry name" value="GTP-CH-I_C/QueF"/>
</dbReference>
<feature type="domain" description="NADPH-dependent 7-cyano-7-deazaguanine reductase N-terminal" evidence="5">
    <location>
        <begin position="23"/>
        <end position="131"/>
    </location>
</feature>
<dbReference type="AlphaFoldDB" id="A0A1W2A6X4"/>
<dbReference type="PANTHER" id="PTHR34354">
    <property type="entry name" value="NADPH-DEPENDENT 7-CYANO-7-DEAZAGUANINE REDUCTASE"/>
    <property type="match status" value="1"/>
</dbReference>
<evidence type="ECO:0000256" key="2">
    <source>
        <dbReference type="ARBA" id="ARBA00022785"/>
    </source>
</evidence>
<evidence type="ECO:0000256" key="1">
    <source>
        <dbReference type="ARBA" id="ARBA00022490"/>
    </source>
</evidence>
<dbReference type="GO" id="GO:0008616">
    <property type="term" value="P:tRNA queuosine(34) biosynthetic process"/>
    <property type="evidence" value="ECO:0007669"/>
    <property type="project" value="UniProtKB-UniPathway"/>
</dbReference>
<name>A0A1W2A6X4_9BACT</name>
<gene>
    <name evidence="6" type="ORF">SAMN02746065_104208</name>
</gene>
<organism evidence="6 7">
    <name type="scientific">Desulfocicer vacuolatum DSM 3385</name>
    <dbReference type="NCBI Taxonomy" id="1121400"/>
    <lineage>
        <taxon>Bacteria</taxon>
        <taxon>Pseudomonadati</taxon>
        <taxon>Thermodesulfobacteriota</taxon>
        <taxon>Desulfobacteria</taxon>
        <taxon>Desulfobacterales</taxon>
        <taxon>Desulfobacteraceae</taxon>
        <taxon>Desulfocicer</taxon>
    </lineage>
</organism>
<evidence type="ECO:0000256" key="4">
    <source>
        <dbReference type="ARBA" id="ARBA00023002"/>
    </source>
</evidence>
<evidence type="ECO:0000259" key="5">
    <source>
        <dbReference type="Pfam" id="PF14819"/>
    </source>
</evidence>
<dbReference type="Gene3D" id="3.30.1130.10">
    <property type="match status" value="2"/>
</dbReference>
<evidence type="ECO:0000313" key="7">
    <source>
        <dbReference type="Proteomes" id="UP000192418"/>
    </source>
</evidence>
<keyword evidence="1" id="KW-0963">Cytoplasm</keyword>
<keyword evidence="3" id="KW-0521">NADP</keyword>
<dbReference type="PIRSF" id="PIRSF004750">
    <property type="entry name" value="Nitrile_oxidored_YqcD_prd"/>
    <property type="match status" value="1"/>
</dbReference>
<dbReference type="NCBIfam" id="TIGR03138">
    <property type="entry name" value="QueF"/>
    <property type="match status" value="1"/>
</dbReference>
<dbReference type="HAMAP" id="MF_00817">
    <property type="entry name" value="QueF_type2"/>
    <property type="match status" value="1"/>
</dbReference>
<dbReference type="UniPathway" id="UPA00392"/>
<keyword evidence="4" id="KW-0560">Oxidoreductase</keyword>
<dbReference type="Pfam" id="PF14819">
    <property type="entry name" value="QueF_N"/>
    <property type="match status" value="1"/>
</dbReference>
<dbReference type="Pfam" id="PF14489">
    <property type="entry name" value="QueF"/>
    <property type="match status" value="1"/>
</dbReference>
<evidence type="ECO:0000313" key="6">
    <source>
        <dbReference type="EMBL" id="SMC56455.1"/>
    </source>
</evidence>
<dbReference type="InterPro" id="IPR029500">
    <property type="entry name" value="QueF"/>
</dbReference>
<dbReference type="Proteomes" id="UP000192418">
    <property type="component" value="Unassembled WGS sequence"/>
</dbReference>
<accession>A0A1W2A6X4</accession>
<dbReference type="GO" id="GO:0033739">
    <property type="term" value="F:preQ1 synthase activity"/>
    <property type="evidence" value="ECO:0007669"/>
    <property type="project" value="InterPro"/>
</dbReference>
<dbReference type="OrthoDB" id="9789995at2"/>
<keyword evidence="2" id="KW-0671">Queuosine biosynthesis</keyword>
<evidence type="ECO:0000256" key="3">
    <source>
        <dbReference type="ARBA" id="ARBA00022857"/>
    </source>
</evidence>
<dbReference type="PANTHER" id="PTHR34354:SF1">
    <property type="entry name" value="NADPH-DEPENDENT 7-CYANO-7-DEAZAGUANINE REDUCTASE"/>
    <property type="match status" value="1"/>
</dbReference>
<protein>
    <submittedName>
        <fullName evidence="6">7-cyano-7-deazaguanine reductase</fullName>
    </submittedName>
</protein>
<keyword evidence="7" id="KW-1185">Reference proteome</keyword>
<dbReference type="EMBL" id="FWXY01000004">
    <property type="protein sequence ID" value="SMC56455.1"/>
    <property type="molecule type" value="Genomic_DNA"/>
</dbReference>
<dbReference type="STRING" id="1121400.SAMN02746065_104208"/>